<evidence type="ECO:0000313" key="4">
    <source>
        <dbReference type="EMBL" id="AFN74786.1"/>
    </source>
</evidence>
<keyword evidence="2" id="KW-0808">Transferase</keyword>
<reference evidence="4 5" key="1">
    <citation type="journal article" date="2013" name="PLoS ONE">
        <title>Genomic analysis of Melioribacter roseus, facultatively anaerobic organotrophic bacterium representing a novel deep lineage within Bacteriodetes/Chlorobi group.</title>
        <authorList>
            <person name="Kadnikov V.V."/>
            <person name="Mardanov A.V."/>
            <person name="Podosokorskaya O.A."/>
            <person name="Gavrilov S.N."/>
            <person name="Kublanov I.V."/>
            <person name="Beletsky A.V."/>
            <person name="Bonch-Osmolovskaya E.A."/>
            <person name="Ravin N.V."/>
        </authorList>
    </citation>
    <scope>NUCLEOTIDE SEQUENCE [LARGE SCALE GENOMIC DNA]</scope>
    <source>
        <strain evidence="5">JCM 17771 / P3M-2</strain>
    </source>
</reference>
<name>I7A4F5_MELRP</name>
<dbReference type="SUPFAM" id="SSF53335">
    <property type="entry name" value="S-adenosyl-L-methionine-dependent methyltransferases"/>
    <property type="match status" value="3"/>
</dbReference>
<gene>
    <name evidence="4" type="ordered locus">MROS_1549</name>
</gene>
<dbReference type="AlphaFoldDB" id="I7A4F5"/>
<evidence type="ECO:0000256" key="1">
    <source>
        <dbReference type="ARBA" id="ARBA00022603"/>
    </source>
</evidence>
<accession>I7A4F5</accession>
<evidence type="ECO:0000259" key="3">
    <source>
        <dbReference type="Pfam" id="PF01555"/>
    </source>
</evidence>
<dbReference type="InterPro" id="IPR002941">
    <property type="entry name" value="DNA_methylase_N4/N6"/>
</dbReference>
<dbReference type="RefSeq" id="WP_014856220.1">
    <property type="nucleotide sequence ID" value="NC_018178.1"/>
</dbReference>
<dbReference type="GO" id="GO:0005737">
    <property type="term" value="C:cytoplasm"/>
    <property type="evidence" value="ECO:0007669"/>
    <property type="project" value="TreeGrafter"/>
</dbReference>
<dbReference type="eggNOG" id="COG0863">
    <property type="taxonomic scope" value="Bacteria"/>
</dbReference>
<dbReference type="KEGG" id="mro:MROS_1549"/>
<dbReference type="FunFam" id="3.40.50.150:FF:000908">
    <property type="entry name" value="Modification methylase MjaII"/>
    <property type="match status" value="1"/>
</dbReference>
<proteinExistence type="predicted"/>
<protein>
    <submittedName>
        <fullName evidence="4">DNA methylase N-4/N-6 domain protein</fullName>
    </submittedName>
</protein>
<dbReference type="PATRIC" id="fig|1191523.3.peg.1642"/>
<dbReference type="PANTHER" id="PTHR13370:SF3">
    <property type="entry name" value="TRNA (GUANINE(10)-N2)-METHYLTRANSFERASE HOMOLOG"/>
    <property type="match status" value="1"/>
</dbReference>
<keyword evidence="1 4" id="KW-0489">Methyltransferase</keyword>
<dbReference type="Gene3D" id="3.40.50.150">
    <property type="entry name" value="Vaccinia Virus protein VP39"/>
    <property type="match status" value="2"/>
</dbReference>
<dbReference type="HOGENOM" id="CLU_039482_0_0_10"/>
<dbReference type="GO" id="GO:0009007">
    <property type="term" value="F:site-specific DNA-methyltransferase (adenine-specific) activity"/>
    <property type="evidence" value="ECO:0007669"/>
    <property type="project" value="TreeGrafter"/>
</dbReference>
<dbReference type="EMBL" id="CP003557">
    <property type="protein sequence ID" value="AFN74786.1"/>
    <property type="molecule type" value="Genomic_DNA"/>
</dbReference>
<dbReference type="Proteomes" id="UP000009011">
    <property type="component" value="Chromosome"/>
</dbReference>
<organism evidence="4 5">
    <name type="scientific">Melioribacter roseus (strain DSM 23840 / JCM 17771 / VKM B-2668 / P3M-2)</name>
    <dbReference type="NCBI Taxonomy" id="1191523"/>
    <lineage>
        <taxon>Bacteria</taxon>
        <taxon>Pseudomonadati</taxon>
        <taxon>Ignavibacteriota</taxon>
        <taxon>Ignavibacteria</taxon>
        <taxon>Ignavibacteriales</taxon>
        <taxon>Melioribacteraceae</taxon>
        <taxon>Melioribacter</taxon>
    </lineage>
</organism>
<dbReference type="Pfam" id="PF01555">
    <property type="entry name" value="N6_N4_Mtase"/>
    <property type="match status" value="1"/>
</dbReference>
<evidence type="ECO:0000256" key="2">
    <source>
        <dbReference type="ARBA" id="ARBA00022679"/>
    </source>
</evidence>
<sequence length="527" mass="61590">MRNNLLTIKEASIWISSELERNITPSNISYLVNYGRIKKYSDNGNTLVNKDELLAYYRTYYGKRQLNWTEKLGNDINWHLSFEQYKESETTKHVHRLHPYKGKFIPQLVEYFLDQHIDEFKTGVFFNKGDIILDPFCGSGTTLVQANELGMHAVGIDISAFNALISNVKIEKYDLSNLYLELKNITEALRQYKAESIILEFEQNLNEELTKFNNAYFPSPEYKRKVRKGEINEEIYGKEKEEAFNKIYKNLLNKYKIEVRQERTNTFLDVWYTKSVREEIDFVFNLIKNIRNKRTKKLATVILSRTIRSCRATTHSDLATLVSPVYSTYYCSKHGKICKPLFSILSWWERYTKDTLNRIAEFNSLRTDTFQHCFTGDSRTIDIFDAVDKLDPDFGQKLKRQKFAGIFSSPPYVGLINYHEQHEYAYELFGFERNDSLEIGPLFKGKGQKAKESYIEGIASVLINSKKYLANNFSIFLVANDKYNLYPVIANKSGLKIVQQFKRPVLNRTEKDKGAYSESIFLLKENS</sequence>
<dbReference type="GO" id="GO:0008170">
    <property type="term" value="F:N-methyltransferase activity"/>
    <property type="evidence" value="ECO:0007669"/>
    <property type="project" value="InterPro"/>
</dbReference>
<feature type="domain" description="DNA methylase N-4/N-6" evidence="3">
    <location>
        <begin position="39"/>
        <end position="160"/>
    </location>
</feature>
<dbReference type="REBASE" id="51251">
    <property type="entry name" value="M.Mro3ORF1549P"/>
</dbReference>
<dbReference type="GO" id="GO:0032259">
    <property type="term" value="P:methylation"/>
    <property type="evidence" value="ECO:0007669"/>
    <property type="project" value="UniProtKB-KW"/>
</dbReference>
<dbReference type="STRING" id="1191523.MROS_1549"/>
<dbReference type="GO" id="GO:0003677">
    <property type="term" value="F:DNA binding"/>
    <property type="evidence" value="ECO:0007669"/>
    <property type="project" value="InterPro"/>
</dbReference>
<dbReference type="InterPro" id="IPR029063">
    <property type="entry name" value="SAM-dependent_MTases_sf"/>
</dbReference>
<dbReference type="OrthoDB" id="9800801at2"/>
<keyword evidence="5" id="KW-1185">Reference proteome</keyword>
<evidence type="ECO:0000313" key="5">
    <source>
        <dbReference type="Proteomes" id="UP000009011"/>
    </source>
</evidence>
<dbReference type="PANTHER" id="PTHR13370">
    <property type="entry name" value="RNA METHYLASE-RELATED"/>
    <property type="match status" value="1"/>
</dbReference>